<dbReference type="GO" id="GO:0004674">
    <property type="term" value="F:protein serine/threonine kinase activity"/>
    <property type="evidence" value="ECO:0007669"/>
    <property type="project" value="TreeGrafter"/>
</dbReference>
<name>A0A562BBF7_9BURK</name>
<dbReference type="PANTHER" id="PTHR37419">
    <property type="entry name" value="SERINE/THREONINE-PROTEIN KINASE TOXIN HIPA"/>
    <property type="match status" value="1"/>
</dbReference>
<evidence type="ECO:0000256" key="1">
    <source>
        <dbReference type="ARBA" id="ARBA00010164"/>
    </source>
</evidence>
<comment type="similarity">
    <text evidence="1">Belongs to the HipA Ser/Thr kinase family.</text>
</comment>
<dbReference type="AlphaFoldDB" id="A0A562BBF7"/>
<dbReference type="Pfam" id="PF07804">
    <property type="entry name" value="HipA_C"/>
    <property type="match status" value="1"/>
</dbReference>
<dbReference type="Proteomes" id="UP000318141">
    <property type="component" value="Unassembled WGS sequence"/>
</dbReference>
<dbReference type="EMBL" id="VLJN01000030">
    <property type="protein sequence ID" value="TWG82487.1"/>
    <property type="molecule type" value="Genomic_DNA"/>
</dbReference>
<keyword evidence="3 5" id="KW-0418">Kinase</keyword>
<dbReference type="Gene3D" id="1.10.1070.20">
    <property type="match status" value="1"/>
</dbReference>
<proteinExistence type="inferred from homology"/>
<evidence type="ECO:0000313" key="5">
    <source>
        <dbReference type="EMBL" id="TWG82487.1"/>
    </source>
</evidence>
<evidence type="ECO:0000256" key="2">
    <source>
        <dbReference type="ARBA" id="ARBA00022679"/>
    </source>
</evidence>
<comment type="caution">
    <text evidence="5">The sequence shown here is derived from an EMBL/GenBank/DDBJ whole genome shotgun (WGS) entry which is preliminary data.</text>
</comment>
<organism evidence="5 6">
    <name type="scientific">Cupriavidus gilardii J11</name>
    <dbReference type="NCBI Taxonomy" id="936133"/>
    <lineage>
        <taxon>Bacteria</taxon>
        <taxon>Pseudomonadati</taxon>
        <taxon>Pseudomonadota</taxon>
        <taxon>Betaproteobacteria</taxon>
        <taxon>Burkholderiales</taxon>
        <taxon>Burkholderiaceae</taxon>
        <taxon>Cupriavidus</taxon>
    </lineage>
</organism>
<gene>
    <name evidence="5" type="ORF">L602_003600000100</name>
</gene>
<dbReference type="OrthoDB" id="9805913at2"/>
<dbReference type="InterPro" id="IPR012893">
    <property type="entry name" value="HipA-like_C"/>
</dbReference>
<keyword evidence="6" id="KW-1185">Reference proteome</keyword>
<reference evidence="5 6" key="1">
    <citation type="submission" date="2019-07" db="EMBL/GenBank/DDBJ databases">
        <title>Genome sequencing of lignin-degrading bacterial isolates.</title>
        <authorList>
            <person name="Gladden J."/>
        </authorList>
    </citation>
    <scope>NUCLEOTIDE SEQUENCE [LARGE SCALE GENOMIC DNA]</scope>
    <source>
        <strain evidence="5 6">J11</strain>
    </source>
</reference>
<sequence>MASVPVWVWLPARDAPVHAADLEVEATVRFRYRPDYLVREDALPLDPVELRRVRSARGIVIRAADGLPGVIRDAKPAGYGADRLIAQAGVDLGPLELLERGVPDGVGAIEVCVDIERKLGWLPKSLDELKPLAEALDAAAPASRALRKLNEDLDTSAGGERPKVTIVHDGRLWLAKMQDRGDRPALPAREYVAMTLARTAGIDAAQVLLHSFGAHQVLLVERFDRAGNPYRPERRLYASAHTALRLPLDAVRGDPRRSYLHLADQLRVWARGRGDLRDQMCQLWRRMAFNALVGNVDDHPLNHGFLHDGNGNQGWHLSPAFDITPVMTAVAQPLAEGPVLSMATSVDGSARASIQRLIAVTNHFGVDVEGASQWLYATAKLIAGNWEPMLRKAASPIVEDASRMDALVADARAAFAYSEWVVENHATGFPLRAL</sequence>
<dbReference type="PANTHER" id="PTHR37419:SF8">
    <property type="entry name" value="TOXIN YJJJ"/>
    <property type="match status" value="1"/>
</dbReference>
<protein>
    <submittedName>
        <fullName evidence="5">Serine/threonine-protein kinase HipA</fullName>
    </submittedName>
</protein>
<accession>A0A562BBF7</accession>
<dbReference type="InterPro" id="IPR052028">
    <property type="entry name" value="HipA_Ser/Thr_kinase"/>
</dbReference>
<keyword evidence="2" id="KW-0808">Transferase</keyword>
<feature type="domain" description="HipA-like C-terminal" evidence="4">
    <location>
        <begin position="155"/>
        <end position="383"/>
    </location>
</feature>
<dbReference type="GO" id="GO:0005829">
    <property type="term" value="C:cytosol"/>
    <property type="evidence" value="ECO:0007669"/>
    <property type="project" value="TreeGrafter"/>
</dbReference>
<evidence type="ECO:0000313" key="6">
    <source>
        <dbReference type="Proteomes" id="UP000318141"/>
    </source>
</evidence>
<evidence type="ECO:0000259" key="4">
    <source>
        <dbReference type="Pfam" id="PF07804"/>
    </source>
</evidence>
<evidence type="ECO:0000256" key="3">
    <source>
        <dbReference type="ARBA" id="ARBA00022777"/>
    </source>
</evidence>